<evidence type="ECO:0000256" key="5">
    <source>
        <dbReference type="ARBA" id="ARBA00023175"/>
    </source>
</evidence>
<dbReference type="InterPro" id="IPR019821">
    <property type="entry name" value="Kinesin_motor_CS"/>
</dbReference>
<feature type="region of interest" description="Disordered" evidence="8">
    <location>
        <begin position="105"/>
        <end position="134"/>
    </location>
</feature>
<evidence type="ECO:0000256" key="8">
    <source>
        <dbReference type="SAM" id="MobiDB-lite"/>
    </source>
</evidence>
<evidence type="ECO:0000313" key="11">
    <source>
        <dbReference type="Proteomes" id="UP001211065"/>
    </source>
</evidence>
<dbReference type="InterPro" id="IPR001752">
    <property type="entry name" value="Kinesin_motor_dom"/>
</dbReference>
<dbReference type="SMART" id="SM00129">
    <property type="entry name" value="KISc"/>
    <property type="match status" value="1"/>
</dbReference>
<dbReference type="GO" id="GO:0008017">
    <property type="term" value="F:microtubule binding"/>
    <property type="evidence" value="ECO:0007669"/>
    <property type="project" value="InterPro"/>
</dbReference>
<evidence type="ECO:0000256" key="4">
    <source>
        <dbReference type="ARBA" id="ARBA00022840"/>
    </source>
</evidence>
<dbReference type="GO" id="GO:0003777">
    <property type="term" value="F:microtubule motor activity"/>
    <property type="evidence" value="ECO:0007669"/>
    <property type="project" value="InterPro"/>
</dbReference>
<keyword evidence="4 6" id="KW-0067">ATP-binding</keyword>
<protein>
    <submittedName>
        <fullName evidence="10">Kinesin-like protein kifc1</fullName>
    </submittedName>
</protein>
<dbReference type="PROSITE" id="PS00411">
    <property type="entry name" value="KINESIN_MOTOR_1"/>
    <property type="match status" value="1"/>
</dbReference>
<sequence length="1704" mass="194337">MNKVVNASKLKQPTSSKTLKANQKTSPDSVPTELFKVHKVNLVNKDDINKNNKRQLNSTSPTNKRILRPSVMKKSISNTTGAKKLATATVSSTSSHHKTLTKIITTANKKENEKGKTKKNVNEGPPKKKPKRAAWDTKGRLEDLEENFNETQGQLDYSKEVIEELKEKNISSEKKIEELQNFRFSLQSTVQVKEQENCEINGKVAELKRKIESLEEQKELESKTLKKELAELNELYSNSVEREKLLKQENFNLKSTISTMSCSSLALEEKLKSLNITSDNQKETIKVQEGEINERDCTIKENIEKIKDLEGRIREEESIRRGLHNTIQELKGNIRVFCRVRPNFESEKDPSHFNFVDDKSIELTQLSDNMTGKQVSKNFTFSFDKVFTPKDDQEIVFQEISQLIQSALDGYNVCIFAYGQTGSGKTFTMEGPSDSLNDMRNRGMIPRAVNQIFLSSEKLKTKGWEFAFECNFLEIYNETIRDLLNNESTENLKLEIRHINGKTIVSDATSVEVKDPAEVQEVLLKASKSRAVAATNCNERSSRSHSVFMLKLNGKNDLTSEKVDGVLNLIDLAGSERLNSSLSKGDRLKETQNINKSLSCLGDVIFSLSNKDAHIPYRNSKQGTYFIKLEVFNLSTKTSETIKLRTDVSGEETTHPEFQQSKFQVAYDSTNHTKLILTACSINQADNGSVVVTIIGSSEVILDDIFDSLLSAKEKSVTLAFITPDSNRNSQKTTQSGQISVNFTKLENLKNRGDVKVVEVNSESSSRATSGGYARILLARSLIDISKSDTTSIADENNSVEKITKNTAESDNKVLFSDKEEIETHQFIDEVEPTIQRHKPNGHFITDSEEIPFTDGPLNVGLSVERYNEFSIEIPKERCREPFFISQGKNPQPGQLIIIQVHDLWDLPCMRNATTGTALLPTPFVTAKSSKDAQERKRAKAATHVHAPAREASFGEVLYVDYKQAYSQINVPTILLTVADNLTKRIIAKFAIPISVSFFPSHRQLNMILRSVSPVATMSTPHARVSITSIDTLISSPYIMQREYEDKMVFLEVILKGFLKTPLPFEVRSIAVLRVVSDGAEYISKLKSAQRRFNEGFAHVVNPLKPHLTLDFDNSGKLIDEDVFSREIFVEGLIYNRNRKPRFSTETEKNYYQMSCASGELDKLKYGKEAMEKAKIGNKPVWNQHFVFVEDMNSFTPGCSLIIEYYREPGVNPSSDPFKPDDLAVDFDEPSEGRPIDDIFAYSIIPLGDFTVLPVTDSGQILNLERVKVNFIGKYEKVPGTSAVFCCFDIMVPDNWHLVRPRTPPRKLSHEDVNKKYEKIIPDVETVARKLKQIEALHYEKRIKDRKKVDPLPDMSFDNLIKTVRNEREKEKEEHRIKMAEKEISNDPKRLIFTFHDIEQRQKLIDRLMQELDARTSAVKKIGGDLYAVREANSELEQKIKILEQKISENEVKTVQLLNTVDIDVIPIEEVKRRYALLAQKLQLEINRTRDLSEKLENNQLKRIESNELEKKYLEIKQAHKAQAAYIQNLQECLKQTSKYKSAITKQEQVIQKLEVLLKDSMAKLEEFFYNAKMNPDTFNGGVYRLLTEENQMLKEKILNLERSATPHRKTKDFSTEYEIQQLKEALHKEQERYQELERQMKVEFVAGDKDVELFKLLMRAEKAESRVKSLEQELSNSAKSYAKQLTDLKLKLSERGNLISREK</sequence>
<feature type="compositionally biased region" description="Polar residues" evidence="8">
    <location>
        <begin position="54"/>
        <end position="63"/>
    </location>
</feature>
<evidence type="ECO:0000259" key="9">
    <source>
        <dbReference type="PROSITE" id="PS50067"/>
    </source>
</evidence>
<comment type="similarity">
    <text evidence="1">Belongs to the TRAFAC class myosin-kinesin ATPase superfamily. Kinesin family. KIN-14 subfamily.</text>
</comment>
<evidence type="ECO:0000256" key="2">
    <source>
        <dbReference type="ARBA" id="ARBA00022701"/>
    </source>
</evidence>
<keyword evidence="7" id="KW-0175">Coiled coil</keyword>
<proteinExistence type="inferred from homology"/>
<dbReference type="PRINTS" id="PR00380">
    <property type="entry name" value="KINESINHEAVY"/>
</dbReference>
<feature type="coiled-coil region" evidence="7">
    <location>
        <begin position="141"/>
        <end position="242"/>
    </location>
</feature>
<dbReference type="GO" id="GO:0005524">
    <property type="term" value="F:ATP binding"/>
    <property type="evidence" value="ECO:0007669"/>
    <property type="project" value="UniProtKB-UniRule"/>
</dbReference>
<keyword evidence="11" id="KW-1185">Reference proteome</keyword>
<gene>
    <name evidence="10" type="primary">KIFC1</name>
    <name evidence="10" type="ORF">HK099_005561</name>
</gene>
<dbReference type="InterPro" id="IPR027417">
    <property type="entry name" value="P-loop_NTPase"/>
</dbReference>
<dbReference type="SUPFAM" id="SSF52540">
    <property type="entry name" value="P-loop containing nucleoside triphosphate hydrolases"/>
    <property type="match status" value="1"/>
</dbReference>
<dbReference type="Proteomes" id="UP001211065">
    <property type="component" value="Unassembled WGS sequence"/>
</dbReference>
<feature type="coiled-coil region" evidence="7">
    <location>
        <begin position="1584"/>
        <end position="1681"/>
    </location>
</feature>
<keyword evidence="3 6" id="KW-0547">Nucleotide-binding</keyword>
<feature type="compositionally biased region" description="Polar residues" evidence="8">
    <location>
        <begin position="9"/>
        <end position="29"/>
    </location>
</feature>
<evidence type="ECO:0000256" key="1">
    <source>
        <dbReference type="ARBA" id="ARBA00010899"/>
    </source>
</evidence>
<feature type="non-terminal residue" evidence="10">
    <location>
        <position position="1"/>
    </location>
</feature>
<dbReference type="EMBL" id="JADGJW010000044">
    <property type="protein sequence ID" value="KAJ3226092.1"/>
    <property type="molecule type" value="Genomic_DNA"/>
</dbReference>
<keyword evidence="5 6" id="KW-0505">Motor protein</keyword>
<accession>A0AAD5XYC0</accession>
<evidence type="ECO:0000256" key="3">
    <source>
        <dbReference type="ARBA" id="ARBA00022741"/>
    </source>
</evidence>
<dbReference type="Gene3D" id="3.40.850.10">
    <property type="entry name" value="Kinesin motor domain"/>
    <property type="match status" value="1"/>
</dbReference>
<name>A0AAD5XYC0_9FUNG</name>
<feature type="domain" description="Kinesin motor" evidence="9">
    <location>
        <begin position="333"/>
        <end position="621"/>
    </location>
</feature>
<dbReference type="Pfam" id="PF00225">
    <property type="entry name" value="Kinesin"/>
    <property type="match status" value="1"/>
</dbReference>
<reference evidence="10" key="1">
    <citation type="submission" date="2020-05" db="EMBL/GenBank/DDBJ databases">
        <title>Phylogenomic resolution of chytrid fungi.</title>
        <authorList>
            <person name="Stajich J.E."/>
            <person name="Amses K."/>
            <person name="Simmons R."/>
            <person name="Seto K."/>
            <person name="Myers J."/>
            <person name="Bonds A."/>
            <person name="Quandt C.A."/>
            <person name="Barry K."/>
            <person name="Liu P."/>
            <person name="Grigoriev I."/>
            <person name="Longcore J.E."/>
            <person name="James T.Y."/>
        </authorList>
    </citation>
    <scope>NUCLEOTIDE SEQUENCE</scope>
    <source>
        <strain evidence="10">JEL0476</strain>
    </source>
</reference>
<dbReference type="PROSITE" id="PS50067">
    <property type="entry name" value="KINESIN_MOTOR_2"/>
    <property type="match status" value="1"/>
</dbReference>
<feature type="coiled-coil region" evidence="7">
    <location>
        <begin position="1426"/>
        <end position="1499"/>
    </location>
</feature>
<dbReference type="GO" id="GO:0007018">
    <property type="term" value="P:microtubule-based movement"/>
    <property type="evidence" value="ECO:0007669"/>
    <property type="project" value="InterPro"/>
</dbReference>
<dbReference type="PANTHER" id="PTHR47972">
    <property type="entry name" value="KINESIN-LIKE PROTEIN KLP-3"/>
    <property type="match status" value="1"/>
</dbReference>
<organism evidence="10 11">
    <name type="scientific">Clydaea vesicula</name>
    <dbReference type="NCBI Taxonomy" id="447962"/>
    <lineage>
        <taxon>Eukaryota</taxon>
        <taxon>Fungi</taxon>
        <taxon>Fungi incertae sedis</taxon>
        <taxon>Chytridiomycota</taxon>
        <taxon>Chytridiomycota incertae sedis</taxon>
        <taxon>Chytridiomycetes</taxon>
        <taxon>Lobulomycetales</taxon>
        <taxon>Lobulomycetaceae</taxon>
        <taxon>Clydaea</taxon>
    </lineage>
</organism>
<feature type="binding site" evidence="6">
    <location>
        <begin position="419"/>
        <end position="426"/>
    </location>
    <ligand>
        <name>ATP</name>
        <dbReference type="ChEBI" id="CHEBI:30616"/>
    </ligand>
</feature>
<feature type="region of interest" description="Disordered" evidence="8">
    <location>
        <begin position="1"/>
        <end position="82"/>
    </location>
</feature>
<keyword evidence="2" id="KW-0493">Microtubule</keyword>
<dbReference type="PANTHER" id="PTHR47972:SF45">
    <property type="entry name" value="PROTEIN CLARET SEGREGATIONAL"/>
    <property type="match status" value="1"/>
</dbReference>
<evidence type="ECO:0000256" key="7">
    <source>
        <dbReference type="SAM" id="Coils"/>
    </source>
</evidence>
<evidence type="ECO:0000313" key="10">
    <source>
        <dbReference type="EMBL" id="KAJ3226092.1"/>
    </source>
</evidence>
<evidence type="ECO:0000256" key="6">
    <source>
        <dbReference type="PROSITE-ProRule" id="PRU00283"/>
    </source>
</evidence>
<dbReference type="GO" id="GO:0005874">
    <property type="term" value="C:microtubule"/>
    <property type="evidence" value="ECO:0007669"/>
    <property type="project" value="UniProtKB-KW"/>
</dbReference>
<comment type="caution">
    <text evidence="10">The sequence shown here is derived from an EMBL/GenBank/DDBJ whole genome shotgun (WGS) entry which is preliminary data.</text>
</comment>
<dbReference type="InterPro" id="IPR036961">
    <property type="entry name" value="Kinesin_motor_dom_sf"/>
</dbReference>
<dbReference type="InterPro" id="IPR027640">
    <property type="entry name" value="Kinesin-like_fam"/>
</dbReference>